<evidence type="ECO:0000313" key="5">
    <source>
        <dbReference type="Ensembl" id="ENSPMGP00000022974.1"/>
    </source>
</evidence>
<feature type="region of interest" description="Disordered" evidence="4">
    <location>
        <begin position="693"/>
        <end position="764"/>
    </location>
</feature>
<dbReference type="InterPro" id="IPR007015">
    <property type="entry name" value="DNA_pol_V/MYBBP1A"/>
</dbReference>
<evidence type="ECO:0000256" key="4">
    <source>
        <dbReference type="SAM" id="MobiDB-lite"/>
    </source>
</evidence>
<dbReference type="InterPro" id="IPR016024">
    <property type="entry name" value="ARM-type_fold"/>
</dbReference>
<keyword evidence="6" id="KW-1185">Reference proteome</keyword>
<reference evidence="5" key="1">
    <citation type="submission" date="2025-08" db="UniProtKB">
        <authorList>
            <consortium name="Ensembl"/>
        </authorList>
    </citation>
    <scope>IDENTIFICATION</scope>
</reference>
<feature type="compositionally biased region" description="Acidic residues" evidence="4">
    <location>
        <begin position="693"/>
        <end position="761"/>
    </location>
</feature>
<evidence type="ECO:0000313" key="6">
    <source>
        <dbReference type="Proteomes" id="UP000261520"/>
    </source>
</evidence>
<dbReference type="GO" id="GO:0005730">
    <property type="term" value="C:nucleolus"/>
    <property type="evidence" value="ECO:0007669"/>
    <property type="project" value="InterPro"/>
</dbReference>
<evidence type="ECO:0000256" key="3">
    <source>
        <dbReference type="ARBA" id="ARBA00023242"/>
    </source>
</evidence>
<feature type="compositionally biased region" description="Basic and acidic residues" evidence="4">
    <location>
        <begin position="1172"/>
        <end position="1183"/>
    </location>
</feature>
<feature type="compositionally biased region" description="Basic residues" evidence="4">
    <location>
        <begin position="1137"/>
        <end position="1157"/>
    </location>
</feature>
<dbReference type="SUPFAM" id="SSF48371">
    <property type="entry name" value="ARM repeat"/>
    <property type="match status" value="1"/>
</dbReference>
<proteinExistence type="inferred from homology"/>
<protein>
    <recommendedName>
        <fullName evidence="7">MYB binding protein 1a</fullName>
    </recommendedName>
</protein>
<dbReference type="AlphaFoldDB" id="A0A3B4B2V4"/>
<dbReference type="GO" id="GO:0003714">
    <property type="term" value="F:transcription corepressor activity"/>
    <property type="evidence" value="ECO:0007669"/>
    <property type="project" value="TreeGrafter"/>
</dbReference>
<sequence>MEMSEQSAEGPELVPGLVPGPTRPAAAFHQNRVFLDLFWDLTKPEQEVRLRAVDSLVQYLQSNNKELEYTLKRLVDGLSHSRETARPAFSLALGQVLSAFKDLSLLQTLDRIRVKYNLLTVKKKLQRNAMFGSLFGVLALHQSGRLTQEPQVMVACVQLLQSLTPHRQHLKDLPTKTMMDILNQVSPGVFEQVLFSALQSDLSTPFRTPEQLHLLLVALQRFPHTLKPKKLKKLLGFSTIIHQDNVPRLTELLKTVANSVKKEHVLPPVMLDLLKLSLREDSFQLFWTKVISEGLLKEPPGPSHYLSFRVLGAALPLLSDTQLQDVLKGDVMRQYGLHLLSSQKPGRFQLAPEMEVYVSSFLQGCKDVDRQLIVVKGFSSLCNQGCPMVPPSWRVVQHLHSPALQAYTSWLLDMFLRPQLHLLLDVSTKKSLNPLNSSSSTLVHRLRKWIGARLVALVDNQQLKKEEAMVLQVSRFLLFHAFFSSTAVCAEVPESREELSVPLQEDTRAALANSFFSLLLSLHHLPQEQGSEEDGAPHKRLLGVRADGSMWICHIFDFAQMLLQQQHVEPGPAFGPTVRDTWDSLLLSVSGLRKKMKKAQSPENKAFLQLFLLVGLYLFKVCLCSVQTHLCMHTHTHTYEPAWVEVLVEVLLSLLSQPSRHMRQVCKMVFSSVCPHVTQPALSAILKVLEPEPDDADSGLLITDDDPGLNREEEEEEEGDEGTQEEGLGSDDEDDEEEGEEDGDTTDDEDEDDEELQEGVDPEFRLRLMKVLEQQNALAKEEDSSGDEDLGDEDMMKLDQSLAAVFSEQKKKTQAKKDEKSKLKKEKLLIRDFKIKVLDLVEVYVSRQCGTPLVLSLVQPLLTLIERCMGSDRELHEQDLLRRTADILRNKLFRAKVYCRSVEDRTQELHDLLETLLNKVLKLHDSSVALYYFSACLYLVKVLRGAPASKGPGEDTADMSSLFKGALSSFFSRRKSPLTTHMFSDLFTRFPVLCVDLLDTAVQNITTGVREHQRGQACVLVQQALQSREVQLLLAGDPWTQLCTRVTSQLLMQKALKDKLQQVLELCQCVLGHVHRQKLPLSLEPLQTSLQELSSTISLNRTGRLEDTYWAVMKKFGVLKPKAEKIKPNLADDSKTAPKRKKKKGFLPETKKRKKRKVLETSDSTANIQPEKAQKQTNKESKKDFKKKAKKRPAGAAHVQDSPAKKSKFLQKKKKKEKGKAQGQTQA</sequence>
<comment type="similarity">
    <text evidence="2">Belongs to the MYBBP1A family.</text>
</comment>
<evidence type="ECO:0008006" key="7">
    <source>
        <dbReference type="Google" id="ProtNLM"/>
    </source>
</evidence>
<organism evidence="5 6">
    <name type="scientific">Periophthalmus magnuspinnatus</name>
    <dbReference type="NCBI Taxonomy" id="409849"/>
    <lineage>
        <taxon>Eukaryota</taxon>
        <taxon>Metazoa</taxon>
        <taxon>Chordata</taxon>
        <taxon>Craniata</taxon>
        <taxon>Vertebrata</taxon>
        <taxon>Euteleostomi</taxon>
        <taxon>Actinopterygii</taxon>
        <taxon>Neopterygii</taxon>
        <taxon>Teleostei</taxon>
        <taxon>Neoteleostei</taxon>
        <taxon>Acanthomorphata</taxon>
        <taxon>Gobiaria</taxon>
        <taxon>Gobiiformes</taxon>
        <taxon>Gobioidei</taxon>
        <taxon>Gobiidae</taxon>
        <taxon>Oxudercinae</taxon>
        <taxon>Periophthalmus</taxon>
    </lineage>
</organism>
<dbReference type="GO" id="GO:0003723">
    <property type="term" value="F:RNA binding"/>
    <property type="evidence" value="ECO:0007669"/>
    <property type="project" value="TreeGrafter"/>
</dbReference>
<keyword evidence="3" id="KW-0539">Nucleus</keyword>
<name>A0A3B4B2V4_9GOBI</name>
<evidence type="ECO:0000256" key="2">
    <source>
        <dbReference type="ARBA" id="ARBA00006809"/>
    </source>
</evidence>
<feature type="compositionally biased region" description="Basic residues" evidence="4">
    <location>
        <begin position="1184"/>
        <end position="1193"/>
    </location>
</feature>
<dbReference type="Proteomes" id="UP000261520">
    <property type="component" value="Unplaced"/>
</dbReference>
<feature type="compositionally biased region" description="Basic residues" evidence="4">
    <location>
        <begin position="1205"/>
        <end position="1218"/>
    </location>
</feature>
<dbReference type="PANTHER" id="PTHR13213:SF2">
    <property type="entry name" value="MYB-BINDING PROTEIN 1A"/>
    <property type="match status" value="1"/>
</dbReference>
<comment type="subcellular location">
    <subcellularLocation>
        <location evidence="1">Nucleus</location>
    </subcellularLocation>
</comment>
<evidence type="ECO:0000256" key="1">
    <source>
        <dbReference type="ARBA" id="ARBA00004123"/>
    </source>
</evidence>
<reference evidence="5" key="2">
    <citation type="submission" date="2025-09" db="UniProtKB">
        <authorList>
            <consortium name="Ensembl"/>
        </authorList>
    </citation>
    <scope>IDENTIFICATION</scope>
</reference>
<dbReference type="Ensembl" id="ENSPMGT00000024473.1">
    <property type="protein sequence ID" value="ENSPMGP00000022974.1"/>
    <property type="gene ID" value="ENSPMGG00000018568.1"/>
</dbReference>
<dbReference type="STRING" id="409849.ENSPMGP00000022974"/>
<feature type="region of interest" description="Disordered" evidence="4">
    <location>
        <begin position="1129"/>
        <end position="1227"/>
    </location>
</feature>
<dbReference type="GO" id="GO:0043565">
    <property type="term" value="F:sequence-specific DNA binding"/>
    <property type="evidence" value="ECO:0007669"/>
    <property type="project" value="TreeGrafter"/>
</dbReference>
<dbReference type="PANTHER" id="PTHR13213">
    <property type="entry name" value="MYB-BINDING PROTEIN 1A FAMILY MEMBER"/>
    <property type="match status" value="1"/>
</dbReference>
<dbReference type="Pfam" id="PF04931">
    <property type="entry name" value="DNA_pol_phi"/>
    <property type="match status" value="1"/>
</dbReference>
<accession>A0A3B4B2V4</accession>